<evidence type="ECO:0000259" key="1">
    <source>
        <dbReference type="Pfam" id="PF05157"/>
    </source>
</evidence>
<protein>
    <recommendedName>
        <fullName evidence="1">Type II secretion system protein GspE N-terminal domain-containing protein</fullName>
    </recommendedName>
</protein>
<reference evidence="2" key="1">
    <citation type="journal article" date="2014" name="Front. Microbiol.">
        <title>High frequency of phylogenetically diverse reductive dehalogenase-homologous genes in deep subseafloor sedimentary metagenomes.</title>
        <authorList>
            <person name="Kawai M."/>
            <person name="Futagami T."/>
            <person name="Toyoda A."/>
            <person name="Takaki Y."/>
            <person name="Nishi S."/>
            <person name="Hori S."/>
            <person name="Arai W."/>
            <person name="Tsubouchi T."/>
            <person name="Morono Y."/>
            <person name="Uchiyama I."/>
            <person name="Ito T."/>
            <person name="Fujiyama A."/>
            <person name="Inagaki F."/>
            <person name="Takami H."/>
        </authorList>
    </citation>
    <scope>NUCLEOTIDE SEQUENCE</scope>
    <source>
        <strain evidence="2">Expedition CK06-06</strain>
    </source>
</reference>
<organism evidence="2">
    <name type="scientific">marine sediment metagenome</name>
    <dbReference type="NCBI Taxonomy" id="412755"/>
    <lineage>
        <taxon>unclassified sequences</taxon>
        <taxon>metagenomes</taxon>
        <taxon>ecological metagenomes</taxon>
    </lineage>
</organism>
<feature type="domain" description="Type II secretion system protein GspE N-terminal" evidence="1">
    <location>
        <begin position="60"/>
        <end position="94"/>
    </location>
</feature>
<sequence length="95" mass="10875">MRVEPQRLKAFMLDADLITEAQFEEALQKAEKTKQKVEDVLVSEGLISQEDLVRLEAYILGIPFVNLEEEMIPPEVLKIIPEAIARSHNIVAFRK</sequence>
<dbReference type="InterPro" id="IPR037257">
    <property type="entry name" value="T2SS_E_N_sf"/>
</dbReference>
<comment type="caution">
    <text evidence="2">The sequence shown here is derived from an EMBL/GenBank/DDBJ whole genome shotgun (WGS) entry which is preliminary data.</text>
</comment>
<dbReference type="InterPro" id="IPR007831">
    <property type="entry name" value="T2SS_GspE_N"/>
</dbReference>
<name>X1KHL5_9ZZZZ</name>
<proteinExistence type="predicted"/>
<dbReference type="SUPFAM" id="SSF160246">
    <property type="entry name" value="EspE N-terminal domain-like"/>
    <property type="match status" value="1"/>
</dbReference>
<dbReference type="EMBL" id="BARV01005982">
    <property type="protein sequence ID" value="GAI06178.1"/>
    <property type="molecule type" value="Genomic_DNA"/>
</dbReference>
<dbReference type="AlphaFoldDB" id="X1KHL5"/>
<feature type="non-terminal residue" evidence="2">
    <location>
        <position position="95"/>
    </location>
</feature>
<gene>
    <name evidence="2" type="ORF">S06H3_12202</name>
</gene>
<dbReference type="Pfam" id="PF05157">
    <property type="entry name" value="MshEN"/>
    <property type="match status" value="1"/>
</dbReference>
<accession>X1KHL5</accession>
<evidence type="ECO:0000313" key="2">
    <source>
        <dbReference type="EMBL" id="GAI06178.1"/>
    </source>
</evidence>